<organism evidence="2 3">
    <name type="scientific">Thalassiosira oceanica</name>
    <name type="common">Marine diatom</name>
    <dbReference type="NCBI Taxonomy" id="159749"/>
    <lineage>
        <taxon>Eukaryota</taxon>
        <taxon>Sar</taxon>
        <taxon>Stramenopiles</taxon>
        <taxon>Ochrophyta</taxon>
        <taxon>Bacillariophyta</taxon>
        <taxon>Coscinodiscophyceae</taxon>
        <taxon>Thalassiosirophycidae</taxon>
        <taxon>Thalassiosirales</taxon>
        <taxon>Thalassiosiraceae</taxon>
        <taxon>Thalassiosira</taxon>
    </lineage>
</organism>
<evidence type="ECO:0000256" key="1">
    <source>
        <dbReference type="SAM" id="MobiDB-lite"/>
    </source>
</evidence>
<dbReference type="EMBL" id="AGNL01043484">
    <property type="protein sequence ID" value="EJK50536.1"/>
    <property type="molecule type" value="Genomic_DNA"/>
</dbReference>
<evidence type="ECO:0000313" key="3">
    <source>
        <dbReference type="Proteomes" id="UP000266841"/>
    </source>
</evidence>
<dbReference type="Proteomes" id="UP000266841">
    <property type="component" value="Unassembled WGS sequence"/>
</dbReference>
<proteinExistence type="predicted"/>
<evidence type="ECO:0000313" key="2">
    <source>
        <dbReference type="EMBL" id="EJK50536.1"/>
    </source>
</evidence>
<feature type="region of interest" description="Disordered" evidence="1">
    <location>
        <begin position="26"/>
        <end position="46"/>
    </location>
</feature>
<dbReference type="AlphaFoldDB" id="K0RNP4"/>
<feature type="non-terminal residue" evidence="2">
    <location>
        <position position="1"/>
    </location>
</feature>
<name>K0RNP4_THAOC</name>
<comment type="caution">
    <text evidence="2">The sequence shown here is derived from an EMBL/GenBank/DDBJ whole genome shotgun (WGS) entry which is preliminary data.</text>
</comment>
<protein>
    <submittedName>
        <fullName evidence="2">Uncharacterized protein</fullName>
    </submittedName>
</protein>
<sequence length="46" mass="5224">RAAGVKRQFERHGGRVETMGRMIDQGVRKQKTQQEVDAWEVPNATA</sequence>
<keyword evidence="3" id="KW-1185">Reference proteome</keyword>
<gene>
    <name evidence="2" type="ORF">THAOC_30461</name>
</gene>
<accession>K0RNP4</accession>
<reference evidence="2 3" key="1">
    <citation type="journal article" date="2012" name="Genome Biol.">
        <title>Genome and low-iron response of an oceanic diatom adapted to chronic iron limitation.</title>
        <authorList>
            <person name="Lommer M."/>
            <person name="Specht M."/>
            <person name="Roy A.S."/>
            <person name="Kraemer L."/>
            <person name="Andreson R."/>
            <person name="Gutowska M.A."/>
            <person name="Wolf J."/>
            <person name="Bergner S.V."/>
            <person name="Schilhabel M.B."/>
            <person name="Klostermeier U.C."/>
            <person name="Beiko R.G."/>
            <person name="Rosenstiel P."/>
            <person name="Hippler M."/>
            <person name="Laroche J."/>
        </authorList>
    </citation>
    <scope>NUCLEOTIDE SEQUENCE [LARGE SCALE GENOMIC DNA]</scope>
    <source>
        <strain evidence="2 3">CCMP1005</strain>
    </source>
</reference>